<reference evidence="4 5" key="1">
    <citation type="submission" date="2015-10" db="EMBL/GenBank/DDBJ databases">
        <title>Full genome of DAOMC 229536 Phialocephala scopiformis, a fungal endophyte of spruce producing the potent anti-insectan compound rugulosin.</title>
        <authorList>
            <consortium name="DOE Joint Genome Institute"/>
            <person name="Walker A.K."/>
            <person name="Frasz S.L."/>
            <person name="Seifert K.A."/>
            <person name="Miller J.D."/>
            <person name="Mondo S.J."/>
            <person name="Labutti K."/>
            <person name="Lipzen A."/>
            <person name="Dockter R."/>
            <person name="Kennedy M."/>
            <person name="Grigoriev I.V."/>
            <person name="Spatafora J.W."/>
        </authorList>
    </citation>
    <scope>NUCLEOTIDE SEQUENCE [LARGE SCALE GENOMIC DNA]</scope>
    <source>
        <strain evidence="4 5">CBS 120377</strain>
    </source>
</reference>
<protein>
    <submittedName>
        <fullName evidence="4">Uncharacterized protein</fullName>
    </submittedName>
</protein>
<dbReference type="OrthoDB" id="444325at2759"/>
<dbReference type="CDD" id="cd07380">
    <property type="entry name" value="MPP_CWF19_N"/>
    <property type="match status" value="1"/>
</dbReference>
<dbReference type="Proteomes" id="UP000070700">
    <property type="component" value="Unassembled WGS sequence"/>
</dbReference>
<feature type="domain" description="Cwf19-like protein C-terminal" evidence="2">
    <location>
        <begin position="485"/>
        <end position="547"/>
    </location>
</feature>
<dbReference type="STRING" id="149040.A0A194XEF4"/>
<feature type="region of interest" description="Disordered" evidence="1">
    <location>
        <begin position="255"/>
        <end position="311"/>
    </location>
</feature>
<dbReference type="InterPro" id="IPR006768">
    <property type="entry name" value="Cwf19-like_C_dom-1"/>
</dbReference>
<evidence type="ECO:0000256" key="1">
    <source>
        <dbReference type="SAM" id="MobiDB-lite"/>
    </source>
</evidence>
<feature type="domain" description="Cwf19-like C-terminal" evidence="3">
    <location>
        <begin position="308"/>
        <end position="435"/>
    </location>
</feature>
<proteinExistence type="predicted"/>
<dbReference type="InParanoid" id="A0A194XEF4"/>
<evidence type="ECO:0000313" key="4">
    <source>
        <dbReference type="EMBL" id="KUJ18570.1"/>
    </source>
</evidence>
<dbReference type="KEGG" id="psco:LY89DRAFT_667651"/>
<accession>A0A194XEF4</accession>
<dbReference type="EMBL" id="KQ947412">
    <property type="protein sequence ID" value="KUJ18570.1"/>
    <property type="molecule type" value="Genomic_DNA"/>
</dbReference>
<dbReference type="FunCoup" id="A0A194XEF4">
    <property type="interactions" value="1138"/>
</dbReference>
<dbReference type="PANTHER" id="PTHR12072:SF4">
    <property type="entry name" value="CWF19-LIKE PROTEIN 1"/>
    <property type="match status" value="1"/>
</dbReference>
<keyword evidence="5" id="KW-1185">Reference proteome</keyword>
<sequence>MASKLIVLGAVNGQLQLTFNKLSTLHAKNKFSLAIVVGNLFADDDEAVSELLAGNITVPLPTYFTVGTSSLPPRIIEKIEKDEEVTQAFIICPNLHFLGKRSTTKTSEGVKIVALGGQLDETIVGGISQEQHLPFHTVADAKALYGANTTDILLTTSWPASIRNGSKVELPAGTTAPTGQEYISDLCVKLRPRYHLSLSPDFFYEREPFFHSATQEEPDIRPITRFISLAPYGNPTKQKAIYAFSLRLSPDRSAPFPAGTTSSPFSPPAGPRKRAALGPKPYSRYGQDNDYRNKRQKGRRGERRPPPGPGECFFCLSNPTLATHLISSIGDDAYLTIAKGPLTTADTNAALGIDFPAHALIIPLTHSPTIAIITEEDNARQKTFTEMTKFKDALQSMIAKRSEMNLGAVTYEISKANGVHTHWQFVPMPVETIQKGLVEAAFRVEAENLSYPEFQVRDPGIGQDDGDFFRVWVWTPPTEEGAEGTTKCLTMPFDDNLRFSLQFGRTVLAKLLDLEKRIQWRDCAQSEDEEKKDIEAFKTAFKEFDFTL</sequence>
<gene>
    <name evidence="4" type="ORF">LY89DRAFT_667651</name>
</gene>
<evidence type="ECO:0000259" key="3">
    <source>
        <dbReference type="Pfam" id="PF04677"/>
    </source>
</evidence>
<evidence type="ECO:0000313" key="5">
    <source>
        <dbReference type="Proteomes" id="UP000070700"/>
    </source>
</evidence>
<dbReference type="AlphaFoldDB" id="A0A194XEF4"/>
<evidence type="ECO:0000259" key="2">
    <source>
        <dbReference type="Pfam" id="PF04676"/>
    </source>
</evidence>
<dbReference type="GO" id="GO:0071014">
    <property type="term" value="C:post-mRNA release spliceosomal complex"/>
    <property type="evidence" value="ECO:0007669"/>
    <property type="project" value="EnsemblFungi"/>
</dbReference>
<dbReference type="Pfam" id="PF04677">
    <property type="entry name" value="CwfJ_C_1"/>
    <property type="match status" value="1"/>
</dbReference>
<dbReference type="GO" id="GO:0061632">
    <property type="term" value="F:RNA lariat debranching enzyme activator activity"/>
    <property type="evidence" value="ECO:0007669"/>
    <property type="project" value="TreeGrafter"/>
</dbReference>
<dbReference type="GO" id="GO:0000974">
    <property type="term" value="C:Prp19 complex"/>
    <property type="evidence" value="ECO:0007669"/>
    <property type="project" value="EnsemblFungi"/>
</dbReference>
<dbReference type="GeneID" id="28822716"/>
<dbReference type="Pfam" id="PF04676">
    <property type="entry name" value="CwfJ_C_2"/>
    <property type="match status" value="1"/>
</dbReference>
<name>A0A194XEF4_MOLSC</name>
<dbReference type="RefSeq" id="XP_018072925.1">
    <property type="nucleotide sequence ID" value="XM_018212990.1"/>
</dbReference>
<organism evidence="4 5">
    <name type="scientific">Mollisia scopiformis</name>
    <name type="common">Conifer needle endophyte fungus</name>
    <name type="synonym">Phialocephala scopiformis</name>
    <dbReference type="NCBI Taxonomy" id="149040"/>
    <lineage>
        <taxon>Eukaryota</taxon>
        <taxon>Fungi</taxon>
        <taxon>Dikarya</taxon>
        <taxon>Ascomycota</taxon>
        <taxon>Pezizomycotina</taxon>
        <taxon>Leotiomycetes</taxon>
        <taxon>Helotiales</taxon>
        <taxon>Mollisiaceae</taxon>
        <taxon>Mollisia</taxon>
    </lineage>
</organism>
<dbReference type="InterPro" id="IPR040194">
    <property type="entry name" value="Cwf19-like"/>
</dbReference>
<dbReference type="PANTHER" id="PTHR12072">
    <property type="entry name" value="CWF19, CELL CYCLE CONTROL PROTEIN"/>
    <property type="match status" value="1"/>
</dbReference>
<dbReference type="InterPro" id="IPR006767">
    <property type="entry name" value="Cwf19-like_C_dom-2"/>
</dbReference>
<dbReference type="GO" id="GO:0000398">
    <property type="term" value="P:mRNA splicing, via spliceosome"/>
    <property type="evidence" value="ECO:0007669"/>
    <property type="project" value="TreeGrafter"/>
</dbReference>